<evidence type="ECO:0000313" key="2">
    <source>
        <dbReference type="EMBL" id="OEK08765.1"/>
    </source>
</evidence>
<evidence type="ECO:0000256" key="1">
    <source>
        <dbReference type="SAM" id="SignalP"/>
    </source>
</evidence>
<evidence type="ECO:0000313" key="3">
    <source>
        <dbReference type="Proteomes" id="UP000095713"/>
    </source>
</evidence>
<gene>
    <name evidence="2" type="ORF">A8C32_00360</name>
</gene>
<dbReference type="EMBL" id="MDJD01000028">
    <property type="protein sequence ID" value="OEK08765.1"/>
    <property type="molecule type" value="Genomic_DNA"/>
</dbReference>
<feature type="signal peptide" evidence="1">
    <location>
        <begin position="1"/>
        <end position="21"/>
    </location>
</feature>
<accession>A0A1E5TBK6</accession>
<reference evidence="2 3" key="1">
    <citation type="submission" date="2016-05" db="EMBL/GenBank/DDBJ databases">
        <title>Draft Genome Sequence of Algibacter sp. Strain SK-16 Isolated from the Surface Water of Aburatsubo Inlet.</title>
        <authorList>
            <person name="Wong S.-K."/>
            <person name="Yoshizawa S."/>
            <person name="Nakajima Y."/>
            <person name="Ogura Y."/>
            <person name="Tetsuya H."/>
            <person name="Hamasaki K."/>
        </authorList>
    </citation>
    <scope>NUCLEOTIDE SEQUENCE [LARGE SCALE GENOMIC DNA]</scope>
    <source>
        <strain evidence="2 3">SK-16</strain>
    </source>
</reference>
<comment type="caution">
    <text evidence="2">The sequence shown here is derived from an EMBL/GenBank/DDBJ whole genome shotgun (WGS) entry which is preliminary data.</text>
</comment>
<proteinExistence type="predicted"/>
<feature type="chain" id="PRO_5009186234" evidence="1">
    <location>
        <begin position="22"/>
        <end position="206"/>
    </location>
</feature>
<dbReference type="OrthoDB" id="1262738at2"/>
<dbReference type="RefSeq" id="WP_069829447.1">
    <property type="nucleotide sequence ID" value="NZ_MDJD01000028.1"/>
</dbReference>
<name>A0A1E5TBK6_9FLAO</name>
<organism evidence="2 3">
    <name type="scientific">Flavivirga aquatica</name>
    <dbReference type="NCBI Taxonomy" id="1849968"/>
    <lineage>
        <taxon>Bacteria</taxon>
        <taxon>Pseudomonadati</taxon>
        <taxon>Bacteroidota</taxon>
        <taxon>Flavobacteriia</taxon>
        <taxon>Flavobacteriales</taxon>
        <taxon>Flavobacteriaceae</taxon>
        <taxon>Flavivirga</taxon>
    </lineage>
</organism>
<dbReference type="Proteomes" id="UP000095713">
    <property type="component" value="Unassembled WGS sequence"/>
</dbReference>
<dbReference type="AlphaFoldDB" id="A0A1E5TBK6"/>
<keyword evidence="3" id="KW-1185">Reference proteome</keyword>
<keyword evidence="1" id="KW-0732">Signal</keyword>
<sequence>MKNLTIYISSLIILLTTSLHAQNDSLEKVIEKGKNDLIEILRTSKDQFNFGISPEALEQSKSASQIVYKEINIKRLLDYNGQGIDGIISKEQKLIIPFVNNSKVIATIGVVRSGKVTELINHRYRNELSELPNDIKDRGFENINIVYVPNLNTIVYMDDNKSYTSYKGRNIREAISTEKLITELKVDAQSFQKKYGDKIKEGKLLN</sequence>
<protein>
    <submittedName>
        <fullName evidence="2">Uncharacterized protein</fullName>
    </submittedName>
</protein>